<feature type="transmembrane region" description="Helical" evidence="7">
    <location>
        <begin position="85"/>
        <end position="104"/>
    </location>
</feature>
<dbReference type="InterPro" id="IPR000515">
    <property type="entry name" value="MetI-like"/>
</dbReference>
<evidence type="ECO:0000256" key="7">
    <source>
        <dbReference type="SAM" id="Phobius"/>
    </source>
</evidence>
<keyword evidence="4 7" id="KW-0812">Transmembrane</keyword>
<keyword evidence="2" id="KW-0813">Transport</keyword>
<evidence type="ECO:0000259" key="8">
    <source>
        <dbReference type="PROSITE" id="PS50928"/>
    </source>
</evidence>
<keyword evidence="10" id="KW-1185">Reference proteome</keyword>
<reference evidence="9 10" key="1">
    <citation type="journal article" date="2009" name="Int. J. Syst. Evol. Microbiol.">
        <title>Paenibacillus contaminans sp. nov., isolated from a contaminated laboratory plate.</title>
        <authorList>
            <person name="Chou J.H."/>
            <person name="Lee J.H."/>
            <person name="Lin M.C."/>
            <person name="Chang P.S."/>
            <person name="Arun A.B."/>
            <person name="Young C.C."/>
            <person name="Chen W.M."/>
        </authorList>
    </citation>
    <scope>NUCLEOTIDE SEQUENCE [LARGE SCALE GENOMIC DNA]</scope>
    <source>
        <strain evidence="9 10">CKOBP-6</strain>
    </source>
</reference>
<dbReference type="GO" id="GO:0005886">
    <property type="term" value="C:plasma membrane"/>
    <property type="evidence" value="ECO:0007669"/>
    <property type="project" value="UniProtKB-SubCell"/>
</dbReference>
<keyword evidence="6 7" id="KW-0472">Membrane</keyword>
<feature type="transmembrane region" description="Helical" evidence="7">
    <location>
        <begin position="173"/>
        <end position="193"/>
    </location>
</feature>
<accession>A0A329MLD5</accession>
<dbReference type="SUPFAM" id="SSF161098">
    <property type="entry name" value="MetI-like"/>
    <property type="match status" value="1"/>
</dbReference>
<feature type="domain" description="ABC transmembrane type-1" evidence="8">
    <location>
        <begin position="78"/>
        <end position="277"/>
    </location>
</feature>
<evidence type="ECO:0000256" key="6">
    <source>
        <dbReference type="ARBA" id="ARBA00023136"/>
    </source>
</evidence>
<dbReference type="InterPro" id="IPR050809">
    <property type="entry name" value="UgpAE/MalFG_permease"/>
</dbReference>
<dbReference type="RefSeq" id="WP_113031527.1">
    <property type="nucleotide sequence ID" value="NZ_QMFB01000007.1"/>
</dbReference>
<evidence type="ECO:0000313" key="9">
    <source>
        <dbReference type="EMBL" id="RAV20669.1"/>
    </source>
</evidence>
<comment type="subcellular location">
    <subcellularLocation>
        <location evidence="1">Cell membrane</location>
        <topology evidence="1">Multi-pass membrane protein</topology>
    </subcellularLocation>
</comment>
<evidence type="ECO:0000256" key="1">
    <source>
        <dbReference type="ARBA" id="ARBA00004651"/>
    </source>
</evidence>
<dbReference type="GO" id="GO:0055085">
    <property type="term" value="P:transmembrane transport"/>
    <property type="evidence" value="ECO:0007669"/>
    <property type="project" value="InterPro"/>
</dbReference>
<keyword evidence="3" id="KW-1003">Cell membrane</keyword>
<dbReference type="AlphaFoldDB" id="A0A329MLD5"/>
<dbReference type="OrthoDB" id="9788108at2"/>
<name>A0A329MLD5_9BACL</name>
<dbReference type="Gene3D" id="1.10.3720.10">
    <property type="entry name" value="MetI-like"/>
    <property type="match status" value="1"/>
</dbReference>
<dbReference type="PANTHER" id="PTHR43227:SF3">
    <property type="entry name" value="BINDING-PROTEIN-DEPENDENT TRANSPORT SYSTEMS INNER MEMBRANE COMPONENT"/>
    <property type="match status" value="1"/>
</dbReference>
<dbReference type="CDD" id="cd06261">
    <property type="entry name" value="TM_PBP2"/>
    <property type="match status" value="1"/>
</dbReference>
<feature type="transmembrane region" description="Helical" evidence="7">
    <location>
        <begin position="256"/>
        <end position="281"/>
    </location>
</feature>
<evidence type="ECO:0000256" key="2">
    <source>
        <dbReference type="ARBA" id="ARBA00022448"/>
    </source>
</evidence>
<evidence type="ECO:0000313" key="10">
    <source>
        <dbReference type="Proteomes" id="UP000250369"/>
    </source>
</evidence>
<evidence type="ECO:0000256" key="3">
    <source>
        <dbReference type="ARBA" id="ARBA00022475"/>
    </source>
</evidence>
<evidence type="ECO:0000256" key="4">
    <source>
        <dbReference type="ARBA" id="ARBA00022692"/>
    </source>
</evidence>
<feature type="transmembrane region" description="Helical" evidence="7">
    <location>
        <begin position="214"/>
        <end position="236"/>
    </location>
</feature>
<protein>
    <submittedName>
        <fullName evidence="9">Sugar ABC transporter permease</fullName>
    </submittedName>
</protein>
<comment type="caution">
    <text evidence="9">The sequence shown here is derived from an EMBL/GenBank/DDBJ whole genome shotgun (WGS) entry which is preliminary data.</text>
</comment>
<dbReference type="Proteomes" id="UP000250369">
    <property type="component" value="Unassembled WGS sequence"/>
</dbReference>
<dbReference type="PROSITE" id="PS50928">
    <property type="entry name" value="ABC_TM1"/>
    <property type="match status" value="1"/>
</dbReference>
<dbReference type="InterPro" id="IPR035906">
    <property type="entry name" value="MetI-like_sf"/>
</dbReference>
<gene>
    <name evidence="9" type="ORF">DQG23_14245</name>
</gene>
<feature type="transmembrane region" description="Helical" evidence="7">
    <location>
        <begin position="21"/>
        <end position="41"/>
    </location>
</feature>
<sequence>MKGKLRLTLRGRHIWEGYSFVALWTIGFLVFMAIPLVRSLIYSLQDLKVSSGRLEATYIGLKNYRQAFTIDVEFMPILKDTMLKMGFQVPLILIFAMFSAILLNRPMKGRIFFRGVFFLPVIIAAGETLQKLTAQGAATLPIFQQYDMKSMLQDYIPLELLTPLLSMMDSLTLVMWGAGVPILILLAGLQTISPTLYEAAKCDGATPWENFWKITFPMIMPMLLVSTLFCIVDSFTSVMNKMMRFINTLVFNKFSYGYASAIGWIYFVFIFIVIGIVFAIFRNTSAMAKDRR</sequence>
<keyword evidence="5 7" id="KW-1133">Transmembrane helix</keyword>
<dbReference type="PANTHER" id="PTHR43227">
    <property type="entry name" value="BLL4140 PROTEIN"/>
    <property type="match status" value="1"/>
</dbReference>
<organism evidence="9 10">
    <name type="scientific">Paenibacillus contaminans</name>
    <dbReference type="NCBI Taxonomy" id="450362"/>
    <lineage>
        <taxon>Bacteria</taxon>
        <taxon>Bacillati</taxon>
        <taxon>Bacillota</taxon>
        <taxon>Bacilli</taxon>
        <taxon>Bacillales</taxon>
        <taxon>Paenibacillaceae</taxon>
        <taxon>Paenibacillus</taxon>
    </lineage>
</organism>
<feature type="transmembrane region" description="Helical" evidence="7">
    <location>
        <begin position="111"/>
        <end position="129"/>
    </location>
</feature>
<dbReference type="EMBL" id="QMFB01000007">
    <property type="protein sequence ID" value="RAV20669.1"/>
    <property type="molecule type" value="Genomic_DNA"/>
</dbReference>
<proteinExistence type="predicted"/>
<evidence type="ECO:0000256" key="5">
    <source>
        <dbReference type="ARBA" id="ARBA00022989"/>
    </source>
</evidence>